<evidence type="ECO:0000256" key="6">
    <source>
        <dbReference type="SAM" id="MobiDB-lite"/>
    </source>
</evidence>
<gene>
    <name evidence="8" type="ORF">JOE42_001110</name>
</gene>
<keyword evidence="9" id="KW-1185">Reference proteome</keyword>
<feature type="DNA-binding region" description="H-T-H motif" evidence="5">
    <location>
        <begin position="25"/>
        <end position="44"/>
    </location>
</feature>
<dbReference type="PANTHER" id="PTHR30055">
    <property type="entry name" value="HTH-TYPE TRANSCRIPTIONAL REGULATOR RUTR"/>
    <property type="match status" value="1"/>
</dbReference>
<reference evidence="8 9" key="1">
    <citation type="submission" date="2021-01" db="EMBL/GenBank/DDBJ databases">
        <title>Genomics of switchgrass bacterial isolates.</title>
        <authorList>
            <person name="Shade A."/>
        </authorList>
    </citation>
    <scope>NUCLEOTIDE SEQUENCE [LARGE SCALE GENOMIC DNA]</scope>
    <source>
        <strain evidence="8 9">PvP111</strain>
    </source>
</reference>
<dbReference type="PROSITE" id="PS50977">
    <property type="entry name" value="HTH_TETR_2"/>
    <property type="match status" value="1"/>
</dbReference>
<dbReference type="Pfam" id="PF02909">
    <property type="entry name" value="TetR_C_1"/>
    <property type="match status" value="1"/>
</dbReference>
<dbReference type="InterPro" id="IPR001647">
    <property type="entry name" value="HTH_TetR"/>
</dbReference>
<dbReference type="Gene3D" id="1.10.357.10">
    <property type="entry name" value="Tetracycline Repressor, domain 2"/>
    <property type="match status" value="1"/>
</dbReference>
<evidence type="ECO:0000256" key="4">
    <source>
        <dbReference type="ARBA" id="ARBA00023163"/>
    </source>
</evidence>
<dbReference type="InterPro" id="IPR009057">
    <property type="entry name" value="Homeodomain-like_sf"/>
</dbReference>
<evidence type="ECO:0000256" key="2">
    <source>
        <dbReference type="ARBA" id="ARBA00023015"/>
    </source>
</evidence>
<accession>A0ABS2KR09</accession>
<evidence type="ECO:0000256" key="5">
    <source>
        <dbReference type="PROSITE-ProRule" id="PRU00335"/>
    </source>
</evidence>
<feature type="compositionally biased region" description="Basic and acidic residues" evidence="6">
    <location>
        <begin position="161"/>
        <end position="171"/>
    </location>
</feature>
<sequence length="199" mass="21136">MQLRRDDVVDGALTILDDYGLADLTMRRLAGSLGVAPGALYWHVANKQALLGAVSDRILSRLDTVPATGTPDVLDAVRGRAHGLRDALLAHRDGAEVVASSLSARTVTHPVRDTVADDLLATGLTPEDAGHAADALLYYVLGATSDEQSRLQMESAGALAPDRHPGDDGGLDRDATARFDFGLELFVDGVRSRVRTLNE</sequence>
<keyword evidence="2" id="KW-0805">Transcription regulation</keyword>
<dbReference type="Gene3D" id="1.10.10.60">
    <property type="entry name" value="Homeodomain-like"/>
    <property type="match status" value="1"/>
</dbReference>
<proteinExistence type="predicted"/>
<evidence type="ECO:0000256" key="3">
    <source>
        <dbReference type="ARBA" id="ARBA00023125"/>
    </source>
</evidence>
<dbReference type="PRINTS" id="PR00455">
    <property type="entry name" value="HTHTETR"/>
</dbReference>
<keyword evidence="3 5" id="KW-0238">DNA-binding</keyword>
<evidence type="ECO:0000313" key="8">
    <source>
        <dbReference type="EMBL" id="MBM7414377.1"/>
    </source>
</evidence>
<dbReference type="InterPro" id="IPR050109">
    <property type="entry name" value="HTH-type_TetR-like_transc_reg"/>
</dbReference>
<organism evidence="8 9">
    <name type="scientific">Rhodococcoides corynebacterioides</name>
    <dbReference type="NCBI Taxonomy" id="53972"/>
    <lineage>
        <taxon>Bacteria</taxon>
        <taxon>Bacillati</taxon>
        <taxon>Actinomycetota</taxon>
        <taxon>Actinomycetes</taxon>
        <taxon>Mycobacteriales</taxon>
        <taxon>Nocardiaceae</taxon>
        <taxon>Rhodococcoides</taxon>
    </lineage>
</organism>
<dbReference type="PRINTS" id="PR00400">
    <property type="entry name" value="TETREPRESSOR"/>
</dbReference>
<protein>
    <submittedName>
        <fullName evidence="8">AcrR family transcriptional regulator</fullName>
    </submittedName>
</protein>
<dbReference type="EMBL" id="JAFBBK010000001">
    <property type="protein sequence ID" value="MBM7414377.1"/>
    <property type="molecule type" value="Genomic_DNA"/>
</dbReference>
<feature type="domain" description="HTH tetR-type" evidence="7">
    <location>
        <begin position="2"/>
        <end position="62"/>
    </location>
</feature>
<evidence type="ECO:0000313" key="9">
    <source>
        <dbReference type="Proteomes" id="UP000703038"/>
    </source>
</evidence>
<keyword evidence="4" id="KW-0804">Transcription</keyword>
<evidence type="ECO:0000256" key="1">
    <source>
        <dbReference type="ARBA" id="ARBA00022491"/>
    </source>
</evidence>
<dbReference type="PROSITE" id="PS01081">
    <property type="entry name" value="HTH_TETR_1"/>
    <property type="match status" value="1"/>
</dbReference>
<dbReference type="PANTHER" id="PTHR30055:SF151">
    <property type="entry name" value="TRANSCRIPTIONAL REGULATORY PROTEIN"/>
    <property type="match status" value="1"/>
</dbReference>
<dbReference type="Pfam" id="PF00440">
    <property type="entry name" value="TetR_N"/>
    <property type="match status" value="1"/>
</dbReference>
<evidence type="ECO:0000259" key="7">
    <source>
        <dbReference type="PROSITE" id="PS50977"/>
    </source>
</evidence>
<dbReference type="InterPro" id="IPR023772">
    <property type="entry name" value="DNA-bd_HTH_TetR-type_CS"/>
</dbReference>
<dbReference type="SUPFAM" id="SSF48498">
    <property type="entry name" value="Tetracyclin repressor-like, C-terminal domain"/>
    <property type="match status" value="1"/>
</dbReference>
<keyword evidence="1" id="KW-0678">Repressor</keyword>
<name>A0ABS2KR09_9NOCA</name>
<dbReference type="RefSeq" id="WP_204867159.1">
    <property type="nucleotide sequence ID" value="NZ_JAFBBK010000001.1"/>
</dbReference>
<dbReference type="Proteomes" id="UP000703038">
    <property type="component" value="Unassembled WGS sequence"/>
</dbReference>
<comment type="caution">
    <text evidence="8">The sequence shown here is derived from an EMBL/GenBank/DDBJ whole genome shotgun (WGS) entry which is preliminary data.</text>
</comment>
<dbReference type="SUPFAM" id="SSF46689">
    <property type="entry name" value="Homeodomain-like"/>
    <property type="match status" value="1"/>
</dbReference>
<feature type="region of interest" description="Disordered" evidence="6">
    <location>
        <begin position="152"/>
        <end position="171"/>
    </location>
</feature>
<dbReference type="InterPro" id="IPR004111">
    <property type="entry name" value="Repressor_TetR_C"/>
</dbReference>
<dbReference type="InterPro" id="IPR003012">
    <property type="entry name" value="Tet_transcr_reg_TetR"/>
</dbReference>
<dbReference type="InterPro" id="IPR036271">
    <property type="entry name" value="Tet_transcr_reg_TetR-rel_C_sf"/>
</dbReference>